<dbReference type="AlphaFoldDB" id="A0AAN8YPL1"/>
<sequence length="85" mass="9272">MKNRIDVLEAHVTSQIYAFCPIDIATQAQLTAMKADNANLLEKPVNLSPTLAPRSTVESVSMLSTTKIGRASETKKCYEGIQKSC</sequence>
<dbReference type="Proteomes" id="UP001371456">
    <property type="component" value="Unassembled WGS sequence"/>
</dbReference>
<reference evidence="1 2" key="1">
    <citation type="submission" date="2024-02" db="EMBL/GenBank/DDBJ databases">
        <title>de novo genome assembly of Solanum bulbocastanum strain 11H21.</title>
        <authorList>
            <person name="Hosaka A.J."/>
        </authorList>
    </citation>
    <scope>NUCLEOTIDE SEQUENCE [LARGE SCALE GENOMIC DNA]</scope>
    <source>
        <tissue evidence="1">Young leaves</tissue>
    </source>
</reference>
<evidence type="ECO:0000313" key="1">
    <source>
        <dbReference type="EMBL" id="KAK6803235.1"/>
    </source>
</evidence>
<gene>
    <name evidence="1" type="ORF">RDI58_001019</name>
</gene>
<proteinExistence type="predicted"/>
<accession>A0AAN8YPL1</accession>
<dbReference type="EMBL" id="JBANQN010000001">
    <property type="protein sequence ID" value="KAK6803235.1"/>
    <property type="molecule type" value="Genomic_DNA"/>
</dbReference>
<comment type="caution">
    <text evidence="1">The sequence shown here is derived from an EMBL/GenBank/DDBJ whole genome shotgun (WGS) entry which is preliminary data.</text>
</comment>
<evidence type="ECO:0000313" key="2">
    <source>
        <dbReference type="Proteomes" id="UP001371456"/>
    </source>
</evidence>
<name>A0AAN8YPL1_SOLBU</name>
<keyword evidence="2" id="KW-1185">Reference proteome</keyword>
<protein>
    <submittedName>
        <fullName evidence="1">Uncharacterized protein</fullName>
    </submittedName>
</protein>
<organism evidence="1 2">
    <name type="scientific">Solanum bulbocastanum</name>
    <name type="common">Wild potato</name>
    <dbReference type="NCBI Taxonomy" id="147425"/>
    <lineage>
        <taxon>Eukaryota</taxon>
        <taxon>Viridiplantae</taxon>
        <taxon>Streptophyta</taxon>
        <taxon>Embryophyta</taxon>
        <taxon>Tracheophyta</taxon>
        <taxon>Spermatophyta</taxon>
        <taxon>Magnoliopsida</taxon>
        <taxon>eudicotyledons</taxon>
        <taxon>Gunneridae</taxon>
        <taxon>Pentapetalae</taxon>
        <taxon>asterids</taxon>
        <taxon>lamiids</taxon>
        <taxon>Solanales</taxon>
        <taxon>Solanaceae</taxon>
        <taxon>Solanoideae</taxon>
        <taxon>Solaneae</taxon>
        <taxon>Solanum</taxon>
    </lineage>
</organism>